<keyword evidence="2" id="KW-1185">Reference proteome</keyword>
<comment type="caution">
    <text evidence="1">The sequence shown here is derived from an EMBL/GenBank/DDBJ whole genome shotgun (WGS) entry which is preliminary data.</text>
</comment>
<protein>
    <submittedName>
        <fullName evidence="1">Uncharacterized protein</fullName>
    </submittedName>
</protein>
<organism evidence="1 2">
    <name type="scientific">Cryptolaemus montrouzieri</name>
    <dbReference type="NCBI Taxonomy" id="559131"/>
    <lineage>
        <taxon>Eukaryota</taxon>
        <taxon>Metazoa</taxon>
        <taxon>Ecdysozoa</taxon>
        <taxon>Arthropoda</taxon>
        <taxon>Hexapoda</taxon>
        <taxon>Insecta</taxon>
        <taxon>Pterygota</taxon>
        <taxon>Neoptera</taxon>
        <taxon>Endopterygota</taxon>
        <taxon>Coleoptera</taxon>
        <taxon>Polyphaga</taxon>
        <taxon>Cucujiformia</taxon>
        <taxon>Coccinelloidea</taxon>
        <taxon>Coccinellidae</taxon>
        <taxon>Scymninae</taxon>
        <taxon>Scymnini</taxon>
        <taxon>Cryptolaemus</taxon>
    </lineage>
</organism>
<dbReference type="AlphaFoldDB" id="A0ABD2MN83"/>
<sequence>MEPWFTQGIRISARRKNFLYHLKNEESCQSSKITVKEKYEATWTLIRQHTQANMKRNTSVLEGIDKQLSPEEILNTVNEFFSSQGTASKMINEASKQTSEPMCNSIVFFPTDAMEIE</sequence>
<dbReference type="Proteomes" id="UP001516400">
    <property type="component" value="Unassembled WGS sequence"/>
</dbReference>
<name>A0ABD2MN83_9CUCU</name>
<accession>A0ABD2MN83</accession>
<gene>
    <name evidence="1" type="ORF">HHI36_011671</name>
</gene>
<evidence type="ECO:0000313" key="1">
    <source>
        <dbReference type="EMBL" id="KAL3267551.1"/>
    </source>
</evidence>
<reference evidence="1 2" key="1">
    <citation type="journal article" date="2021" name="BMC Biol.">
        <title>Horizontally acquired antibacterial genes associated with adaptive radiation of ladybird beetles.</title>
        <authorList>
            <person name="Li H.S."/>
            <person name="Tang X.F."/>
            <person name="Huang Y.H."/>
            <person name="Xu Z.Y."/>
            <person name="Chen M.L."/>
            <person name="Du X.Y."/>
            <person name="Qiu B.Y."/>
            <person name="Chen P.T."/>
            <person name="Zhang W."/>
            <person name="Slipinski A."/>
            <person name="Escalona H.E."/>
            <person name="Waterhouse R.M."/>
            <person name="Zwick A."/>
            <person name="Pang H."/>
        </authorList>
    </citation>
    <scope>NUCLEOTIDE SEQUENCE [LARGE SCALE GENOMIC DNA]</scope>
    <source>
        <strain evidence="1">SYSU2018</strain>
    </source>
</reference>
<dbReference type="EMBL" id="JABFTP020000001">
    <property type="protein sequence ID" value="KAL3267551.1"/>
    <property type="molecule type" value="Genomic_DNA"/>
</dbReference>
<evidence type="ECO:0000313" key="2">
    <source>
        <dbReference type="Proteomes" id="UP001516400"/>
    </source>
</evidence>
<proteinExistence type="predicted"/>